<dbReference type="InterPro" id="IPR050438">
    <property type="entry name" value="LMW_PTPase"/>
</dbReference>
<accession>A0A0A7FW39</accession>
<dbReference type="HOGENOM" id="CLU_071415_1_2_9"/>
<dbReference type="SUPFAM" id="SSF52788">
    <property type="entry name" value="Phosphotyrosine protein phosphatases I"/>
    <property type="match status" value="1"/>
</dbReference>
<feature type="domain" description="Phosphotyrosine protein phosphatase I" evidence="5">
    <location>
        <begin position="1"/>
        <end position="143"/>
    </location>
</feature>
<dbReference type="InterPro" id="IPR036196">
    <property type="entry name" value="Ptyr_pPase_sf"/>
</dbReference>
<reference evidence="6 7" key="1">
    <citation type="journal article" date="2015" name="Infect. Genet. Evol.">
        <title>Genomic sequences of six botulinum neurotoxin-producing strains representing three clostridial species illustrate the mobility and diversity of botulinum neurotoxin genes.</title>
        <authorList>
            <person name="Smith T.J."/>
            <person name="Hill K.K."/>
            <person name="Xie G."/>
            <person name="Foley B.T."/>
            <person name="Williamson C.H."/>
            <person name="Foster J.T."/>
            <person name="Johnson S.L."/>
            <person name="Chertkov O."/>
            <person name="Teshima H."/>
            <person name="Gibbons H.S."/>
            <person name="Johnsky L.A."/>
            <person name="Karavis M.A."/>
            <person name="Smith L.A."/>
        </authorList>
    </citation>
    <scope>NUCLEOTIDE SEQUENCE [LARGE SCALE GENOMIC DNA]</scope>
    <source>
        <strain evidence="6">Sullivan</strain>
    </source>
</reference>
<dbReference type="EMBL" id="CP006905">
    <property type="protein sequence ID" value="AIY83829.1"/>
    <property type="molecule type" value="Genomic_DNA"/>
</dbReference>
<dbReference type="PANTHER" id="PTHR11717">
    <property type="entry name" value="LOW MOLECULAR WEIGHT PROTEIN TYROSINE PHOSPHATASE"/>
    <property type="match status" value="1"/>
</dbReference>
<proteinExistence type="inferred from homology"/>
<keyword evidence="7" id="KW-1185">Reference proteome</keyword>
<dbReference type="Proteomes" id="UP000030635">
    <property type="component" value="Chromosome"/>
</dbReference>
<dbReference type="Gene3D" id="3.40.50.2300">
    <property type="match status" value="1"/>
</dbReference>
<dbReference type="SMART" id="SM00226">
    <property type="entry name" value="LMWPc"/>
    <property type="match status" value="1"/>
</dbReference>
<dbReference type="Pfam" id="PF01451">
    <property type="entry name" value="LMWPc"/>
    <property type="match status" value="1"/>
</dbReference>
<comment type="similarity">
    <text evidence="1">Belongs to the low molecular weight phosphotyrosine protein phosphatase family.</text>
</comment>
<dbReference type="CDD" id="cd16344">
    <property type="entry name" value="LMWPAP"/>
    <property type="match status" value="1"/>
</dbReference>
<dbReference type="KEGG" id="cbv:U729_1617"/>
<dbReference type="PRINTS" id="PR00719">
    <property type="entry name" value="LMWPTPASE"/>
</dbReference>
<dbReference type="GO" id="GO:0004725">
    <property type="term" value="F:protein tyrosine phosphatase activity"/>
    <property type="evidence" value="ECO:0007669"/>
    <property type="project" value="InterPro"/>
</dbReference>
<feature type="active site" description="Nucleophile" evidence="4">
    <location>
        <position position="13"/>
    </location>
</feature>
<keyword evidence="2" id="KW-0378">Hydrolase</keyword>
<sequence length="150" mass="16847">MKVLFVCTANTCRSPMAEEIFNKLNTDPRFLAKSAGITIVPGSFVSENSVELLKKELNIDVEYKEAIQLNENLIDRSDLVLTMTDFGKNFIKENYPKYKEKVFSLCEYAGVEGEVTDPYGSTISVYNNIYKELEGIVSLLLAKLKKDGSV</sequence>
<dbReference type="RefSeq" id="WP_039313453.1">
    <property type="nucleotide sequence ID" value="NZ_CP006905.1"/>
</dbReference>
<feature type="active site" description="Nucleophile" evidence="4">
    <location>
        <position position="7"/>
    </location>
</feature>
<dbReference type="AlphaFoldDB" id="A0A0A7FW39"/>
<feature type="active site" description="Proton donor" evidence="4">
    <location>
        <position position="117"/>
    </location>
</feature>
<gene>
    <name evidence="6" type="ORF">U729_1617</name>
</gene>
<dbReference type="STRING" id="1561.NPD11_1400"/>
<organism evidence="6 7">
    <name type="scientific">Clostridium baratii str. Sullivan</name>
    <dbReference type="NCBI Taxonomy" id="1415775"/>
    <lineage>
        <taxon>Bacteria</taxon>
        <taxon>Bacillati</taxon>
        <taxon>Bacillota</taxon>
        <taxon>Clostridia</taxon>
        <taxon>Eubacteriales</taxon>
        <taxon>Clostridiaceae</taxon>
        <taxon>Clostridium</taxon>
    </lineage>
</organism>
<dbReference type="InterPro" id="IPR023485">
    <property type="entry name" value="Ptyr_pPase"/>
</dbReference>
<evidence type="ECO:0000259" key="5">
    <source>
        <dbReference type="SMART" id="SM00226"/>
    </source>
</evidence>
<protein>
    <submittedName>
        <fullName evidence="6">Low molecular weight phosphotyrosine phosphatase family protein</fullName>
    </submittedName>
</protein>
<dbReference type="InterPro" id="IPR017867">
    <property type="entry name" value="Tyr_phospatase_low_mol_wt"/>
</dbReference>
<name>A0A0A7FW39_9CLOT</name>
<dbReference type="PANTHER" id="PTHR11717:SF31">
    <property type="entry name" value="LOW MOLECULAR WEIGHT PROTEIN-TYROSINE-PHOSPHATASE ETP-RELATED"/>
    <property type="match status" value="1"/>
</dbReference>
<evidence type="ECO:0000313" key="7">
    <source>
        <dbReference type="Proteomes" id="UP000030635"/>
    </source>
</evidence>
<evidence type="ECO:0000256" key="2">
    <source>
        <dbReference type="ARBA" id="ARBA00022801"/>
    </source>
</evidence>
<evidence type="ECO:0000256" key="3">
    <source>
        <dbReference type="ARBA" id="ARBA00022912"/>
    </source>
</evidence>
<evidence type="ECO:0000256" key="1">
    <source>
        <dbReference type="ARBA" id="ARBA00011063"/>
    </source>
</evidence>
<evidence type="ECO:0000256" key="4">
    <source>
        <dbReference type="PIRSR" id="PIRSR617867-1"/>
    </source>
</evidence>
<dbReference type="OrthoDB" id="9784339at2"/>
<keyword evidence="3" id="KW-0904">Protein phosphatase</keyword>
<dbReference type="eggNOG" id="COG0394">
    <property type="taxonomic scope" value="Bacteria"/>
</dbReference>
<evidence type="ECO:0000313" key="6">
    <source>
        <dbReference type="EMBL" id="AIY83829.1"/>
    </source>
</evidence>